<dbReference type="InterPro" id="IPR011707">
    <property type="entry name" value="Cu-oxidase-like_N"/>
</dbReference>
<keyword evidence="4" id="KW-1185">Reference proteome</keyword>
<accession>A0A9R1VPK0</accession>
<dbReference type="Pfam" id="PF07732">
    <property type="entry name" value="Cu-oxidase_3"/>
    <property type="match status" value="2"/>
</dbReference>
<evidence type="ECO:0000256" key="1">
    <source>
        <dbReference type="ARBA" id="ARBA00010609"/>
    </source>
</evidence>
<dbReference type="InterPro" id="IPR008972">
    <property type="entry name" value="Cupredoxin"/>
</dbReference>
<comment type="similarity">
    <text evidence="1">Belongs to the multicopper oxidase family.</text>
</comment>
<dbReference type="InterPro" id="IPR045087">
    <property type="entry name" value="Cu-oxidase_fam"/>
</dbReference>
<protein>
    <recommendedName>
        <fullName evidence="2">Plastocyanin-like domain-containing protein</fullName>
    </recommendedName>
</protein>
<dbReference type="EMBL" id="NBSK02000004">
    <property type="protein sequence ID" value="KAJ0209129.1"/>
    <property type="molecule type" value="Genomic_DNA"/>
</dbReference>
<dbReference type="SUPFAM" id="SSF49503">
    <property type="entry name" value="Cupredoxins"/>
    <property type="match status" value="1"/>
</dbReference>
<organism evidence="3 4">
    <name type="scientific">Lactuca sativa</name>
    <name type="common">Garden lettuce</name>
    <dbReference type="NCBI Taxonomy" id="4236"/>
    <lineage>
        <taxon>Eukaryota</taxon>
        <taxon>Viridiplantae</taxon>
        <taxon>Streptophyta</taxon>
        <taxon>Embryophyta</taxon>
        <taxon>Tracheophyta</taxon>
        <taxon>Spermatophyta</taxon>
        <taxon>Magnoliopsida</taxon>
        <taxon>eudicotyledons</taxon>
        <taxon>Gunneridae</taxon>
        <taxon>Pentapetalae</taxon>
        <taxon>asterids</taxon>
        <taxon>campanulids</taxon>
        <taxon>Asterales</taxon>
        <taxon>Asteraceae</taxon>
        <taxon>Cichorioideae</taxon>
        <taxon>Cichorieae</taxon>
        <taxon>Lactucinae</taxon>
        <taxon>Lactuca</taxon>
    </lineage>
</organism>
<evidence type="ECO:0000313" key="3">
    <source>
        <dbReference type="EMBL" id="KAJ0209129.1"/>
    </source>
</evidence>
<evidence type="ECO:0000313" key="4">
    <source>
        <dbReference type="Proteomes" id="UP000235145"/>
    </source>
</evidence>
<sequence length="144" mass="16628">MVAEDPYRFFTFEVTYGQISPLGVSQRGIFINGKFPGPTIYCITNDNNRNFIKQRKTSWQDGVLGTNCPIPPNSNWTYQMQMKDQIGTYSYFPSTKMHRAVGGFGAINIRARVVIFVPYLKPVEEFTLLISDWWKSDKKLFSNH</sequence>
<dbReference type="AlphaFoldDB" id="A0A9R1VPK0"/>
<dbReference type="Proteomes" id="UP000235145">
    <property type="component" value="Unassembled WGS sequence"/>
</dbReference>
<proteinExistence type="inferred from homology"/>
<name>A0A9R1VPK0_LACSA</name>
<gene>
    <name evidence="3" type="ORF">LSAT_V11C400164430</name>
</gene>
<dbReference type="Gene3D" id="2.60.40.420">
    <property type="entry name" value="Cupredoxins - blue copper proteins"/>
    <property type="match status" value="2"/>
</dbReference>
<feature type="domain" description="Plastocyanin-like" evidence="2">
    <location>
        <begin position="14"/>
        <end position="47"/>
    </location>
</feature>
<comment type="caution">
    <text evidence="3">The sequence shown here is derived from an EMBL/GenBank/DDBJ whole genome shotgun (WGS) entry which is preliminary data.</text>
</comment>
<evidence type="ECO:0000259" key="2">
    <source>
        <dbReference type="Pfam" id="PF07732"/>
    </source>
</evidence>
<reference evidence="3 4" key="1">
    <citation type="journal article" date="2017" name="Nat. Commun.">
        <title>Genome assembly with in vitro proximity ligation data and whole-genome triplication in lettuce.</title>
        <authorList>
            <person name="Reyes-Chin-Wo S."/>
            <person name="Wang Z."/>
            <person name="Yang X."/>
            <person name="Kozik A."/>
            <person name="Arikit S."/>
            <person name="Song C."/>
            <person name="Xia L."/>
            <person name="Froenicke L."/>
            <person name="Lavelle D.O."/>
            <person name="Truco M.J."/>
            <person name="Xia R."/>
            <person name="Zhu S."/>
            <person name="Xu C."/>
            <person name="Xu H."/>
            <person name="Xu X."/>
            <person name="Cox K."/>
            <person name="Korf I."/>
            <person name="Meyers B.C."/>
            <person name="Michelmore R.W."/>
        </authorList>
    </citation>
    <scope>NUCLEOTIDE SEQUENCE [LARGE SCALE GENOMIC DNA]</scope>
    <source>
        <strain evidence="4">cv. Salinas</strain>
        <tissue evidence="3">Seedlings</tissue>
    </source>
</reference>
<dbReference type="GO" id="GO:0005507">
    <property type="term" value="F:copper ion binding"/>
    <property type="evidence" value="ECO:0007669"/>
    <property type="project" value="InterPro"/>
</dbReference>
<feature type="domain" description="Plastocyanin-like" evidence="2">
    <location>
        <begin position="52"/>
        <end position="112"/>
    </location>
</feature>
<dbReference type="PANTHER" id="PTHR11709">
    <property type="entry name" value="MULTI-COPPER OXIDASE"/>
    <property type="match status" value="1"/>
</dbReference>
<dbReference type="PANTHER" id="PTHR11709:SF245">
    <property type="entry name" value="SKU5 SIMILAR 16"/>
    <property type="match status" value="1"/>
</dbReference>